<dbReference type="Pfam" id="PF01938">
    <property type="entry name" value="TRAM"/>
    <property type="match status" value="1"/>
</dbReference>
<keyword evidence="3 4" id="KW-0949">S-adenosyl-L-methionine</keyword>
<dbReference type="PROSITE" id="PS01231">
    <property type="entry name" value="TRMA_2"/>
    <property type="match status" value="1"/>
</dbReference>
<evidence type="ECO:0000256" key="1">
    <source>
        <dbReference type="ARBA" id="ARBA00022603"/>
    </source>
</evidence>
<dbReference type="SUPFAM" id="SSF53335">
    <property type="entry name" value="S-adenosyl-L-methionine-dependent methyltransferases"/>
    <property type="match status" value="1"/>
</dbReference>
<evidence type="ECO:0000313" key="7">
    <source>
        <dbReference type="EMBL" id="SHJ95043.1"/>
    </source>
</evidence>
<feature type="binding site" evidence="4">
    <location>
        <position position="342"/>
    </location>
    <ligand>
        <name>S-adenosyl-L-methionine</name>
        <dbReference type="ChEBI" id="CHEBI:59789"/>
    </ligand>
</feature>
<keyword evidence="8" id="KW-1185">Reference proteome</keyword>
<dbReference type="CDD" id="cd02440">
    <property type="entry name" value="AdoMet_MTases"/>
    <property type="match status" value="1"/>
</dbReference>
<gene>
    <name evidence="7" type="ORF">SAMN02745248_01395</name>
</gene>
<evidence type="ECO:0000256" key="5">
    <source>
        <dbReference type="PROSITE-ProRule" id="PRU10015"/>
    </source>
</evidence>
<dbReference type="PROSITE" id="PS01230">
    <property type="entry name" value="TRMA_1"/>
    <property type="match status" value="1"/>
</dbReference>
<organism evidence="7 8">
    <name type="scientific">Hathewaya proteolytica DSM 3090</name>
    <dbReference type="NCBI Taxonomy" id="1121331"/>
    <lineage>
        <taxon>Bacteria</taxon>
        <taxon>Bacillati</taxon>
        <taxon>Bacillota</taxon>
        <taxon>Clostridia</taxon>
        <taxon>Eubacteriales</taxon>
        <taxon>Clostridiaceae</taxon>
        <taxon>Hathewaya</taxon>
    </lineage>
</organism>
<dbReference type="InterPro" id="IPR012340">
    <property type="entry name" value="NA-bd_OB-fold"/>
</dbReference>
<feature type="binding site" evidence="4">
    <location>
        <position position="390"/>
    </location>
    <ligand>
        <name>S-adenosyl-L-methionine</name>
        <dbReference type="ChEBI" id="CHEBI:59789"/>
    </ligand>
</feature>
<dbReference type="Proteomes" id="UP000183952">
    <property type="component" value="Unassembled WGS sequence"/>
</dbReference>
<dbReference type="InterPro" id="IPR002792">
    <property type="entry name" value="TRAM_dom"/>
</dbReference>
<evidence type="ECO:0000313" key="8">
    <source>
        <dbReference type="Proteomes" id="UP000183952"/>
    </source>
</evidence>
<feature type="binding site" evidence="4">
    <location>
        <position position="321"/>
    </location>
    <ligand>
        <name>S-adenosyl-L-methionine</name>
        <dbReference type="ChEBI" id="CHEBI:59789"/>
    </ligand>
</feature>
<reference evidence="7" key="1">
    <citation type="submission" date="2016-11" db="EMBL/GenBank/DDBJ databases">
        <authorList>
            <person name="Jaros S."/>
            <person name="Januszkiewicz K."/>
            <person name="Wedrychowicz H."/>
        </authorList>
    </citation>
    <scope>NUCLEOTIDE SEQUENCE [LARGE SCALE GENOMIC DNA]</scope>
    <source>
        <strain evidence="7">DSM 3090</strain>
    </source>
</reference>
<dbReference type="Gene3D" id="2.40.50.1070">
    <property type="match status" value="1"/>
</dbReference>
<feature type="domain" description="TRAM" evidence="6">
    <location>
        <begin position="7"/>
        <end position="65"/>
    </location>
</feature>
<dbReference type="InterPro" id="IPR010280">
    <property type="entry name" value="U5_MeTrfase_fam"/>
</dbReference>
<dbReference type="AlphaFoldDB" id="A0A1M6NHE0"/>
<dbReference type="NCBIfam" id="TIGR00479">
    <property type="entry name" value="rumA"/>
    <property type="match status" value="1"/>
</dbReference>
<dbReference type="PROSITE" id="PS50926">
    <property type="entry name" value="TRAM"/>
    <property type="match status" value="1"/>
</dbReference>
<dbReference type="SUPFAM" id="SSF50249">
    <property type="entry name" value="Nucleic acid-binding proteins"/>
    <property type="match status" value="1"/>
</dbReference>
<dbReference type="PROSITE" id="PS51687">
    <property type="entry name" value="SAM_MT_RNA_M5U"/>
    <property type="match status" value="1"/>
</dbReference>
<feature type="active site" evidence="5">
    <location>
        <position position="417"/>
    </location>
</feature>
<accession>A0A1M6NHE0</accession>
<proteinExistence type="inferred from homology"/>
<dbReference type="InterPro" id="IPR030391">
    <property type="entry name" value="MeTrfase_TrmA_CS"/>
</dbReference>
<keyword evidence="1 4" id="KW-0489">Methyltransferase</keyword>
<keyword evidence="2 4" id="KW-0808">Transferase</keyword>
<dbReference type="InterPro" id="IPR029063">
    <property type="entry name" value="SAM-dependent_MTases_sf"/>
</dbReference>
<dbReference type="FunFam" id="2.40.50.1070:FF:000003">
    <property type="entry name" value="23S rRNA (Uracil-5-)-methyltransferase RumA"/>
    <property type="match status" value="1"/>
</dbReference>
<dbReference type="EMBL" id="FRAD01000010">
    <property type="protein sequence ID" value="SHJ95043.1"/>
    <property type="molecule type" value="Genomic_DNA"/>
</dbReference>
<dbReference type="STRING" id="1121331.SAMN02745248_01395"/>
<dbReference type="Pfam" id="PF05958">
    <property type="entry name" value="tRNA_U5-meth_tr"/>
    <property type="match status" value="1"/>
</dbReference>
<dbReference type="RefSeq" id="WP_072903405.1">
    <property type="nucleotide sequence ID" value="NZ_FRAD01000010.1"/>
</dbReference>
<dbReference type="FunFam" id="2.40.50.140:FF:000097">
    <property type="entry name" value="23S rRNA (uracil(1939)-C(5))-methyltransferase RlmD"/>
    <property type="match status" value="1"/>
</dbReference>
<dbReference type="InterPro" id="IPR030390">
    <property type="entry name" value="MeTrfase_TrmA_AS"/>
</dbReference>
<dbReference type="GO" id="GO:0070475">
    <property type="term" value="P:rRNA base methylation"/>
    <property type="evidence" value="ECO:0007669"/>
    <property type="project" value="TreeGrafter"/>
</dbReference>
<evidence type="ECO:0000256" key="4">
    <source>
        <dbReference type="PROSITE-ProRule" id="PRU01024"/>
    </source>
</evidence>
<feature type="binding site" evidence="4">
    <location>
        <position position="292"/>
    </location>
    <ligand>
        <name>S-adenosyl-L-methionine</name>
        <dbReference type="ChEBI" id="CHEBI:59789"/>
    </ligand>
</feature>
<dbReference type="PANTHER" id="PTHR11061:SF30">
    <property type="entry name" value="TRNA (URACIL(54)-C(5))-METHYLTRANSFERASE"/>
    <property type="match status" value="1"/>
</dbReference>
<feature type="active site" description="Nucleophile" evidence="4">
    <location>
        <position position="417"/>
    </location>
</feature>
<dbReference type="Gene3D" id="2.40.50.140">
    <property type="entry name" value="Nucleic acid-binding proteins"/>
    <property type="match status" value="1"/>
</dbReference>
<dbReference type="Gene3D" id="3.40.50.150">
    <property type="entry name" value="Vaccinia Virus protein VP39"/>
    <property type="match status" value="1"/>
</dbReference>
<sequence length="462" mass="51651">MKNKQIPVNQNEEYELSIGNMGFQGEGVARIDNYAIFVPGAIAGENVKAIITRCEKKYGFAKLTNVIKPSPSRKVPKCPVYSQCGGCNLQHMSYRMQLEYKKDRVIECLSRIAKIDGVIIHNTIGMDEPFGYRNKVQLPVGVSDKGKGSVAIGFYAPGSHHIIDTDVCYIQDETADEVVRILRNWMKKYNIEPYNEATGEGTIRHIMIRNGFKTKEVMVVLVSKKDKVPHVEEFVETIKTTITGIKSIVLNINGRKTNTILGQKNITLWGNDYICDYIDKFKFNISPLSFFQINPVQTEKLYAKALEYADLSSNDIVFDAYCGTGSISLFLSQKAKKVYGVELVPEAIEDAKKNAKQNNIKNAEFIVGKSEEEIPKLIEKGIIPDVVVVDPPRKGCDAALLNSIAEASPKKIVYVSCDPATLSRDLGILTNLNYKVMEVQPVDMFPMTSHVECVVLMSRVEK</sequence>
<name>A0A1M6NHE0_9CLOT</name>
<dbReference type="FunFam" id="3.40.50.150:FF:000009">
    <property type="entry name" value="23S rRNA (Uracil(1939)-C(5))-methyltransferase RlmD"/>
    <property type="match status" value="1"/>
</dbReference>
<comment type="similarity">
    <text evidence="4">Belongs to the class I-like SAM-binding methyltransferase superfamily. RNA M5U methyltransferase family.</text>
</comment>
<evidence type="ECO:0000256" key="3">
    <source>
        <dbReference type="ARBA" id="ARBA00022691"/>
    </source>
</evidence>
<dbReference type="PANTHER" id="PTHR11061">
    <property type="entry name" value="RNA M5U METHYLTRANSFERASE"/>
    <property type="match status" value="1"/>
</dbReference>
<evidence type="ECO:0000256" key="2">
    <source>
        <dbReference type="ARBA" id="ARBA00022679"/>
    </source>
</evidence>
<protein>
    <submittedName>
        <fullName evidence="7">23S rRNA m(5)U-1939 methyltransferase</fullName>
    </submittedName>
</protein>
<dbReference type="GO" id="GO:0070041">
    <property type="term" value="F:rRNA (uridine-C5-)-methyltransferase activity"/>
    <property type="evidence" value="ECO:0007669"/>
    <property type="project" value="TreeGrafter"/>
</dbReference>
<evidence type="ECO:0000259" key="6">
    <source>
        <dbReference type="PROSITE" id="PS50926"/>
    </source>
</evidence>
<dbReference type="OrthoDB" id="9804590at2"/>